<reference evidence="3" key="1">
    <citation type="submission" date="2022-11" db="UniProtKB">
        <authorList>
            <consortium name="WormBaseParasite"/>
        </authorList>
    </citation>
    <scope>IDENTIFICATION</scope>
</reference>
<evidence type="ECO:0000256" key="1">
    <source>
        <dbReference type="SAM" id="SignalP"/>
    </source>
</evidence>
<organism evidence="2 3">
    <name type="scientific">Setaria digitata</name>
    <dbReference type="NCBI Taxonomy" id="48799"/>
    <lineage>
        <taxon>Eukaryota</taxon>
        <taxon>Metazoa</taxon>
        <taxon>Ecdysozoa</taxon>
        <taxon>Nematoda</taxon>
        <taxon>Chromadorea</taxon>
        <taxon>Rhabditida</taxon>
        <taxon>Spirurina</taxon>
        <taxon>Spiruromorpha</taxon>
        <taxon>Filarioidea</taxon>
        <taxon>Setariidae</taxon>
        <taxon>Setaria</taxon>
    </lineage>
</organism>
<dbReference type="Proteomes" id="UP000887581">
    <property type="component" value="Unplaced"/>
</dbReference>
<keyword evidence="2" id="KW-1185">Reference proteome</keyword>
<feature type="chain" id="PRO_5037471025" evidence="1">
    <location>
        <begin position="20"/>
        <end position="126"/>
    </location>
</feature>
<proteinExistence type="predicted"/>
<name>A0A915PW57_9BILA</name>
<dbReference type="AlphaFoldDB" id="A0A915PW57"/>
<dbReference type="WBParaSite" id="sdigi.contig384.g7928.t1">
    <property type="protein sequence ID" value="sdigi.contig384.g7928.t1"/>
    <property type="gene ID" value="sdigi.contig384.g7928"/>
</dbReference>
<sequence length="126" mass="14714">MTSIQIYVILIFCYQLALAKEEKYLKGARSVRIYIPINGSQTIDFGFKAQNVAAFFPKADEFNRFMMLIRDGRLAREGIKFYNGRVYYSRGKFRIKNFQKRDTMVLLFEGPDGAPQKYTIEANENE</sequence>
<evidence type="ECO:0000313" key="3">
    <source>
        <dbReference type="WBParaSite" id="sdigi.contig384.g7928.t1"/>
    </source>
</evidence>
<feature type="signal peptide" evidence="1">
    <location>
        <begin position="1"/>
        <end position="19"/>
    </location>
</feature>
<evidence type="ECO:0000313" key="2">
    <source>
        <dbReference type="Proteomes" id="UP000887581"/>
    </source>
</evidence>
<keyword evidence="1" id="KW-0732">Signal</keyword>
<accession>A0A915PW57</accession>
<protein>
    <submittedName>
        <fullName evidence="3">Uncharacterized protein</fullName>
    </submittedName>
</protein>